<feature type="transmembrane region" description="Helical" evidence="2">
    <location>
        <begin position="87"/>
        <end position="109"/>
    </location>
</feature>
<gene>
    <name evidence="3" type="ORF">SVUK_LOCUS10934</name>
</gene>
<evidence type="ECO:0000313" key="4">
    <source>
        <dbReference type="Proteomes" id="UP000270094"/>
    </source>
</evidence>
<reference evidence="3 4" key="1">
    <citation type="submission" date="2018-11" db="EMBL/GenBank/DDBJ databases">
        <authorList>
            <consortium name="Pathogen Informatics"/>
        </authorList>
    </citation>
    <scope>NUCLEOTIDE SEQUENCE [LARGE SCALE GENOMIC DNA]</scope>
</reference>
<dbReference type="OrthoDB" id="423807at2759"/>
<dbReference type="AlphaFoldDB" id="A0A3P7IZD9"/>
<name>A0A3P7IZD9_STRVU</name>
<evidence type="ECO:0000256" key="2">
    <source>
        <dbReference type="SAM" id="Phobius"/>
    </source>
</evidence>
<protein>
    <submittedName>
        <fullName evidence="3">Uncharacterized protein</fullName>
    </submittedName>
</protein>
<organism evidence="3 4">
    <name type="scientific">Strongylus vulgaris</name>
    <name type="common">Blood worm</name>
    <dbReference type="NCBI Taxonomy" id="40348"/>
    <lineage>
        <taxon>Eukaryota</taxon>
        <taxon>Metazoa</taxon>
        <taxon>Ecdysozoa</taxon>
        <taxon>Nematoda</taxon>
        <taxon>Chromadorea</taxon>
        <taxon>Rhabditida</taxon>
        <taxon>Rhabditina</taxon>
        <taxon>Rhabditomorpha</taxon>
        <taxon>Strongyloidea</taxon>
        <taxon>Strongylidae</taxon>
        <taxon>Strongylus</taxon>
    </lineage>
</organism>
<dbReference type="EMBL" id="UYYB01096073">
    <property type="protein sequence ID" value="VDM75936.1"/>
    <property type="molecule type" value="Genomic_DNA"/>
</dbReference>
<comment type="similarity">
    <text evidence="1">Belongs to the monovalent cation:proton antiporter 1 (CPA1) transporter (TC 2.A.36) family.</text>
</comment>
<accession>A0A3P7IZD9</accession>
<proteinExistence type="inferred from homology"/>
<keyword evidence="2" id="KW-0472">Membrane</keyword>
<dbReference type="PANTHER" id="PTHR31102">
    <property type="match status" value="1"/>
</dbReference>
<keyword evidence="4" id="KW-1185">Reference proteome</keyword>
<sequence>MIHADKTMILKQTQKIGPNRESNPGPLAPEARIIPLDHPASGHRSSEAFVMAAVSPAVTVPIMLDLQSQGLGTRKGIPTLALAAATLDNVFCITAFSVASAILFSTGIIS</sequence>
<dbReference type="Proteomes" id="UP000270094">
    <property type="component" value="Unassembled WGS sequence"/>
</dbReference>
<dbReference type="InterPro" id="IPR051843">
    <property type="entry name" value="CPA1_transporter"/>
</dbReference>
<dbReference type="GO" id="GO:0098662">
    <property type="term" value="P:inorganic cation transmembrane transport"/>
    <property type="evidence" value="ECO:0007669"/>
    <property type="project" value="TreeGrafter"/>
</dbReference>
<evidence type="ECO:0000256" key="1">
    <source>
        <dbReference type="ARBA" id="ARBA00007367"/>
    </source>
</evidence>
<keyword evidence="2" id="KW-1133">Transmembrane helix</keyword>
<evidence type="ECO:0000313" key="3">
    <source>
        <dbReference type="EMBL" id="VDM75936.1"/>
    </source>
</evidence>
<dbReference type="PANTHER" id="PTHR31102:SF1">
    <property type="entry name" value="CATION_H+ EXCHANGER DOMAIN-CONTAINING PROTEIN"/>
    <property type="match status" value="1"/>
</dbReference>
<keyword evidence="2" id="KW-0812">Transmembrane</keyword>